<accession>A0A3A1UVZ7</accession>
<gene>
    <name evidence="2" type="ORF">D3P08_13350</name>
</gene>
<dbReference type="EMBL" id="QXQA01000007">
    <property type="protein sequence ID" value="RIX52454.1"/>
    <property type="molecule type" value="Genomic_DNA"/>
</dbReference>
<dbReference type="AlphaFoldDB" id="A0A3A1UVZ7"/>
<comment type="caution">
    <text evidence="2">The sequence shown here is derived from an EMBL/GenBank/DDBJ whole genome shotgun (WGS) entry which is preliminary data.</text>
</comment>
<protein>
    <recommendedName>
        <fullName evidence="4">YhcN/YlaJ family sporulation lipoprotein</fullName>
    </recommendedName>
</protein>
<evidence type="ECO:0000313" key="3">
    <source>
        <dbReference type="Proteomes" id="UP000266482"/>
    </source>
</evidence>
<proteinExistence type="predicted"/>
<evidence type="ECO:0000256" key="1">
    <source>
        <dbReference type="SAM" id="SignalP"/>
    </source>
</evidence>
<dbReference type="PROSITE" id="PS51257">
    <property type="entry name" value="PROKAR_LIPOPROTEIN"/>
    <property type="match status" value="1"/>
</dbReference>
<organism evidence="2 3">
    <name type="scientific">Paenibacillus nanensis</name>
    <dbReference type="NCBI Taxonomy" id="393251"/>
    <lineage>
        <taxon>Bacteria</taxon>
        <taxon>Bacillati</taxon>
        <taxon>Bacillota</taxon>
        <taxon>Bacilli</taxon>
        <taxon>Bacillales</taxon>
        <taxon>Paenibacillaceae</taxon>
        <taxon>Paenibacillus</taxon>
    </lineage>
</organism>
<dbReference type="Proteomes" id="UP000266482">
    <property type="component" value="Unassembled WGS sequence"/>
</dbReference>
<name>A0A3A1UVZ7_9BACL</name>
<sequence length="248" mass="27535">MFMRNKWALLSAGVLLGTMLTGCGMENQGDLGNKNLKTNQVRYDAFGNIARDKRFANDMMNERNRVSGNQAHNNNLVGSHKNYRLEMSSEAADRIKTIGQVRASYVMLADKNAYVAVSLHDTGNQGNAKMMSRTNMGFLGRDGAAAGKRMSSLSTGEEKLSEELKAQIAGVVKDMYPQIGHIYISANPEFVGRMNAYMNDAVLGYPVQNYVMEFNAMVERVFPAAKTNYAGDGIIQSTTTHRRHRLFE</sequence>
<dbReference type="Pfam" id="PF09580">
    <property type="entry name" value="Spore_YhcN_YlaJ"/>
    <property type="match status" value="2"/>
</dbReference>
<evidence type="ECO:0008006" key="4">
    <source>
        <dbReference type="Google" id="ProtNLM"/>
    </source>
</evidence>
<keyword evidence="3" id="KW-1185">Reference proteome</keyword>
<evidence type="ECO:0000313" key="2">
    <source>
        <dbReference type="EMBL" id="RIX52454.1"/>
    </source>
</evidence>
<feature type="chain" id="PRO_5017213744" description="YhcN/YlaJ family sporulation lipoprotein" evidence="1">
    <location>
        <begin position="25"/>
        <end position="248"/>
    </location>
</feature>
<feature type="signal peptide" evidence="1">
    <location>
        <begin position="1"/>
        <end position="24"/>
    </location>
</feature>
<dbReference type="InterPro" id="IPR019076">
    <property type="entry name" value="Spore_lipoprot_YhcN/YlaJ-like"/>
</dbReference>
<reference evidence="2 3" key="1">
    <citation type="submission" date="2018-09" db="EMBL/GenBank/DDBJ databases">
        <title>Paenibacillus aracenensis nov. sp. isolated from a cave in southern Spain.</title>
        <authorList>
            <person name="Jurado V."/>
            <person name="Gutierrez-Patricio S."/>
            <person name="Gonzalez-Pimentel J.L."/>
            <person name="Miller A.Z."/>
            <person name="Laiz L."/>
            <person name="Saiz-Jimenez C."/>
        </authorList>
    </citation>
    <scope>NUCLEOTIDE SEQUENCE [LARGE SCALE GENOMIC DNA]</scope>
    <source>
        <strain evidence="2 3">DSM 22867</strain>
    </source>
</reference>
<keyword evidence="1" id="KW-0732">Signal</keyword>